<gene>
    <name evidence="4" type="ORF">SAMN04488101_101586</name>
</gene>
<keyword evidence="1 2" id="KW-0732">Signal</keyword>
<evidence type="ECO:0000259" key="3">
    <source>
        <dbReference type="Pfam" id="PF13505"/>
    </source>
</evidence>
<dbReference type="EMBL" id="FWYB01000001">
    <property type="protein sequence ID" value="SMC59766.1"/>
    <property type="molecule type" value="Genomic_DNA"/>
</dbReference>
<keyword evidence="5" id="KW-1185">Reference proteome</keyword>
<dbReference type="SUPFAM" id="SSF56925">
    <property type="entry name" value="OMPA-like"/>
    <property type="match status" value="1"/>
</dbReference>
<evidence type="ECO:0000256" key="2">
    <source>
        <dbReference type="SAM" id="SignalP"/>
    </source>
</evidence>
<dbReference type="Proteomes" id="UP000192678">
    <property type="component" value="Unassembled WGS sequence"/>
</dbReference>
<reference evidence="4 5" key="1">
    <citation type="submission" date="2017-04" db="EMBL/GenBank/DDBJ databases">
        <authorList>
            <person name="Afonso C.L."/>
            <person name="Miller P.J."/>
            <person name="Scott M.A."/>
            <person name="Spackman E."/>
            <person name="Goraichik I."/>
            <person name="Dimitrov K.M."/>
            <person name="Suarez D.L."/>
            <person name="Swayne D.E."/>
        </authorList>
    </citation>
    <scope>NUCLEOTIDE SEQUENCE [LARGE SCALE GENOMIC DNA]</scope>
    <source>
        <strain evidence="4 5">DSM 19625</strain>
    </source>
</reference>
<dbReference type="Pfam" id="PF13505">
    <property type="entry name" value="OMP_b-brl"/>
    <property type="match status" value="1"/>
</dbReference>
<sequence>MKNILIFAVLLCIFSLQAKAQTEKGTIILGGNVSFSTHKYKIGQNEQKMNYSYASLRSGYFVNNNLAIGLGLIYNHTISKSNANVLDGNKIQSKQTRQSYGLAPFARYYFNISEKFKIFTEVAINGNIGDSKYVFSEDQAYAYNPDYKFKGFGVAAKPGLAFFPVKKLAIEFSFPMLSYQKGFSKSESDEASTSFKENGEEFKIGIDTFKPEIGVYFHF</sequence>
<protein>
    <submittedName>
        <fullName evidence="4">Opacity protein</fullName>
    </submittedName>
</protein>
<name>A0A1W2AGG1_9SPHI</name>
<feature type="domain" description="Outer membrane protein beta-barrel" evidence="3">
    <location>
        <begin position="7"/>
        <end position="181"/>
    </location>
</feature>
<accession>A0A1W2AGG1</accession>
<dbReference type="AlphaFoldDB" id="A0A1W2AGG1"/>
<organism evidence="4 5">
    <name type="scientific">Pedobacter nyackensis</name>
    <dbReference type="NCBI Taxonomy" id="475255"/>
    <lineage>
        <taxon>Bacteria</taxon>
        <taxon>Pseudomonadati</taxon>
        <taxon>Bacteroidota</taxon>
        <taxon>Sphingobacteriia</taxon>
        <taxon>Sphingobacteriales</taxon>
        <taxon>Sphingobacteriaceae</taxon>
        <taxon>Pedobacter</taxon>
    </lineage>
</organism>
<dbReference type="InterPro" id="IPR027385">
    <property type="entry name" value="Beta-barrel_OMP"/>
</dbReference>
<evidence type="ECO:0000313" key="5">
    <source>
        <dbReference type="Proteomes" id="UP000192678"/>
    </source>
</evidence>
<feature type="signal peptide" evidence="2">
    <location>
        <begin position="1"/>
        <end position="20"/>
    </location>
</feature>
<dbReference type="Gene3D" id="2.40.160.20">
    <property type="match status" value="1"/>
</dbReference>
<dbReference type="InterPro" id="IPR011250">
    <property type="entry name" value="OMP/PagP_B-barrel"/>
</dbReference>
<dbReference type="OrthoDB" id="945117at2"/>
<evidence type="ECO:0000313" key="4">
    <source>
        <dbReference type="EMBL" id="SMC59766.1"/>
    </source>
</evidence>
<feature type="chain" id="PRO_5010716243" evidence="2">
    <location>
        <begin position="21"/>
        <end position="219"/>
    </location>
</feature>
<proteinExistence type="predicted"/>
<dbReference type="RefSeq" id="WP_084287148.1">
    <property type="nucleotide sequence ID" value="NZ_FWYB01000001.1"/>
</dbReference>
<evidence type="ECO:0000256" key="1">
    <source>
        <dbReference type="ARBA" id="ARBA00022729"/>
    </source>
</evidence>
<dbReference type="STRING" id="475255.SAMN04488101_101586"/>